<dbReference type="Gene3D" id="3.40.50.2300">
    <property type="match status" value="2"/>
</dbReference>
<keyword evidence="7" id="KW-1185">Reference proteome</keyword>
<keyword evidence="4" id="KW-0472">Membrane</keyword>
<keyword evidence="5" id="KW-0732">Signal</keyword>
<comment type="subcellular location">
    <subcellularLocation>
        <location evidence="1">Membrane</location>
    </subcellularLocation>
</comment>
<evidence type="ECO:0000256" key="4">
    <source>
        <dbReference type="ARBA" id="ARBA00023136"/>
    </source>
</evidence>
<feature type="domain" description="Receptor ligand binding region" evidence="6">
    <location>
        <begin position="38"/>
        <end position="351"/>
    </location>
</feature>
<evidence type="ECO:0000313" key="7">
    <source>
        <dbReference type="Proteomes" id="UP000887540"/>
    </source>
</evidence>
<keyword evidence="3" id="KW-1133">Transmembrane helix</keyword>
<feature type="chain" id="PRO_5037493356" evidence="5">
    <location>
        <begin position="19"/>
        <end position="366"/>
    </location>
</feature>
<evidence type="ECO:0000256" key="2">
    <source>
        <dbReference type="ARBA" id="ARBA00022692"/>
    </source>
</evidence>
<dbReference type="AlphaFoldDB" id="A0A914C593"/>
<name>A0A914C593_9BILA</name>
<dbReference type="SUPFAM" id="SSF53822">
    <property type="entry name" value="Periplasmic binding protein-like I"/>
    <property type="match status" value="1"/>
</dbReference>
<proteinExistence type="predicted"/>
<protein>
    <submittedName>
        <fullName evidence="8">Receptor ligand binding region domain-containing protein</fullName>
    </submittedName>
</protein>
<dbReference type="InterPro" id="IPR028082">
    <property type="entry name" value="Peripla_BP_I"/>
</dbReference>
<evidence type="ECO:0000256" key="5">
    <source>
        <dbReference type="SAM" id="SignalP"/>
    </source>
</evidence>
<dbReference type="Pfam" id="PF01094">
    <property type="entry name" value="ANF_receptor"/>
    <property type="match status" value="1"/>
</dbReference>
<organism evidence="7 8">
    <name type="scientific">Acrobeloides nanus</name>
    <dbReference type="NCBI Taxonomy" id="290746"/>
    <lineage>
        <taxon>Eukaryota</taxon>
        <taxon>Metazoa</taxon>
        <taxon>Ecdysozoa</taxon>
        <taxon>Nematoda</taxon>
        <taxon>Chromadorea</taxon>
        <taxon>Rhabditida</taxon>
        <taxon>Tylenchina</taxon>
        <taxon>Cephalobomorpha</taxon>
        <taxon>Cephaloboidea</taxon>
        <taxon>Cephalobidae</taxon>
        <taxon>Acrobeloides</taxon>
    </lineage>
</organism>
<dbReference type="InterPro" id="IPR001828">
    <property type="entry name" value="ANF_lig-bd_rcpt"/>
</dbReference>
<sequence length="366" mass="41406">MKALIFISFILFPTRILGIELGIGSVHKIGSMAWQNLRHAIDEWNNANAISAGFSLDLITTSDSSATIDERFCDVIQRKVVALIVDDVEEIESLFLLYSMCERFRVPCVLTNGKLLPHDHEFVTNIGLSRGVIGRAASEFVKRLRWNTFLLIYQFPEDLDDIADLLSVWHDEQGRSVVLKVLQLPADSSLYDAFLKYVREKLKQTNIVVHTRDFGIIHTLLAHATLLNMTESRYSYFFTNPDLALLEDFFQDLNRIYRCNITGIQLVQHDPLMKTDLALTIDTVNIIGEALRIQNERGGKIPEANGLLCDANDVWRDGDMFSKKIREVELADAMTGEVVFSPNGQRTNTTLLAITRTNGKFSKVGH</sequence>
<evidence type="ECO:0000256" key="3">
    <source>
        <dbReference type="ARBA" id="ARBA00022989"/>
    </source>
</evidence>
<dbReference type="GO" id="GO:0016020">
    <property type="term" value="C:membrane"/>
    <property type="evidence" value="ECO:0007669"/>
    <property type="project" value="UniProtKB-SubCell"/>
</dbReference>
<dbReference type="WBParaSite" id="ACRNAN_Path_249.g935.t1">
    <property type="protein sequence ID" value="ACRNAN_Path_249.g935.t1"/>
    <property type="gene ID" value="ACRNAN_Path_249.g935"/>
</dbReference>
<evidence type="ECO:0000259" key="6">
    <source>
        <dbReference type="Pfam" id="PF01094"/>
    </source>
</evidence>
<reference evidence="8" key="1">
    <citation type="submission" date="2022-11" db="UniProtKB">
        <authorList>
            <consortium name="WormBaseParasite"/>
        </authorList>
    </citation>
    <scope>IDENTIFICATION</scope>
</reference>
<evidence type="ECO:0000256" key="1">
    <source>
        <dbReference type="ARBA" id="ARBA00004370"/>
    </source>
</evidence>
<accession>A0A914C593</accession>
<keyword evidence="2" id="KW-0812">Transmembrane</keyword>
<evidence type="ECO:0000313" key="8">
    <source>
        <dbReference type="WBParaSite" id="ACRNAN_Path_249.g935.t1"/>
    </source>
</evidence>
<feature type="signal peptide" evidence="5">
    <location>
        <begin position="1"/>
        <end position="18"/>
    </location>
</feature>
<dbReference type="Proteomes" id="UP000887540">
    <property type="component" value="Unplaced"/>
</dbReference>